<evidence type="ECO:0008006" key="3">
    <source>
        <dbReference type="Google" id="ProtNLM"/>
    </source>
</evidence>
<dbReference type="Proteomes" id="UP000094969">
    <property type="component" value="Chromosome"/>
</dbReference>
<gene>
    <name evidence="1" type="ORF">BHK69_01175</name>
</gene>
<organism evidence="1 2">
    <name type="scientific">Bosea vaviloviae</name>
    <dbReference type="NCBI Taxonomy" id="1526658"/>
    <lineage>
        <taxon>Bacteria</taxon>
        <taxon>Pseudomonadati</taxon>
        <taxon>Pseudomonadota</taxon>
        <taxon>Alphaproteobacteria</taxon>
        <taxon>Hyphomicrobiales</taxon>
        <taxon>Boseaceae</taxon>
        <taxon>Bosea</taxon>
    </lineage>
</organism>
<dbReference type="STRING" id="1526658.BHK69_01175"/>
<evidence type="ECO:0000313" key="2">
    <source>
        <dbReference type="Proteomes" id="UP000094969"/>
    </source>
</evidence>
<reference evidence="1 2" key="1">
    <citation type="journal article" date="2015" name="Antonie Van Leeuwenhoek">
        <title>Bosea vaviloviae sp. nov., a new species of slow-growing rhizobia isolated from nodules of the relict species Vavilovia formosa (Stev.) Fed.</title>
        <authorList>
            <person name="Safronova V.I."/>
            <person name="Kuznetsova I.G."/>
            <person name="Sazanova A.L."/>
            <person name="Kimeklis A.K."/>
            <person name="Belimov A.A."/>
            <person name="Andronov E.E."/>
            <person name="Pinaev A.G."/>
            <person name="Chizhevskaya E.P."/>
            <person name="Pukhaev A.R."/>
            <person name="Popov K.P."/>
            <person name="Willems A."/>
            <person name="Tikhonovich I.A."/>
        </authorList>
    </citation>
    <scope>NUCLEOTIDE SEQUENCE [LARGE SCALE GENOMIC DNA]</scope>
    <source>
        <strain evidence="1 2">Vaf18</strain>
    </source>
</reference>
<dbReference type="AlphaFoldDB" id="A0A1D7TVZ3"/>
<keyword evidence="2" id="KW-1185">Reference proteome</keyword>
<proteinExistence type="predicted"/>
<dbReference type="OrthoDB" id="7847400at2"/>
<dbReference type="KEGG" id="bvv:BHK69_01175"/>
<sequence length="151" mass="17031">MTTARLFLLGAWVCGVTLISGHLALTWRAERPPATETPFFEGLEYEETSLIHVPILAGGEVKGYVAAQFVFTADAHTLRQMTVKPHPFVRDEALRAIYSNTQIDFSRLERVDIDALLKSVKTNVNARLGGELIKDVLVKEFNYVRREQLRS</sequence>
<name>A0A1D7TVZ3_9HYPH</name>
<accession>A0A1D7TVZ3</accession>
<dbReference type="EMBL" id="CP017147">
    <property type="protein sequence ID" value="AOO79290.1"/>
    <property type="molecule type" value="Genomic_DNA"/>
</dbReference>
<dbReference type="RefSeq" id="WP_069688514.1">
    <property type="nucleotide sequence ID" value="NZ_CP017147.1"/>
</dbReference>
<protein>
    <recommendedName>
        <fullName evidence="3">Flagellar basal body-associated protein FliL</fullName>
    </recommendedName>
</protein>
<evidence type="ECO:0000313" key="1">
    <source>
        <dbReference type="EMBL" id="AOO79290.1"/>
    </source>
</evidence>